<dbReference type="EMBL" id="JALNTZ010000007">
    <property type="protein sequence ID" value="KAJ3647003.1"/>
    <property type="molecule type" value="Genomic_DNA"/>
</dbReference>
<dbReference type="PANTHER" id="PTHR10174">
    <property type="entry name" value="ALPHA-TOCOPHEROL TRANSFER PROTEIN-RELATED"/>
    <property type="match status" value="1"/>
</dbReference>
<gene>
    <name evidence="2" type="ORF">Zmor_024554</name>
</gene>
<accession>A0AA38M847</accession>
<dbReference type="InterPro" id="IPR036273">
    <property type="entry name" value="CRAL/TRIO_N_dom_sf"/>
</dbReference>
<comment type="caution">
    <text evidence="2">The sequence shown here is derived from an EMBL/GenBank/DDBJ whole genome shotgun (WGS) entry which is preliminary data.</text>
</comment>
<dbReference type="Proteomes" id="UP001168821">
    <property type="component" value="Unassembled WGS sequence"/>
</dbReference>
<reference evidence="2" key="1">
    <citation type="journal article" date="2023" name="G3 (Bethesda)">
        <title>Whole genome assemblies of Zophobas morio and Tenebrio molitor.</title>
        <authorList>
            <person name="Kaur S."/>
            <person name="Stinson S.A."/>
            <person name="diCenzo G.C."/>
        </authorList>
    </citation>
    <scope>NUCLEOTIDE SEQUENCE</scope>
    <source>
        <strain evidence="2">QUZm001</strain>
    </source>
</reference>
<dbReference type="AlphaFoldDB" id="A0AA38M847"/>
<dbReference type="SUPFAM" id="SSF46938">
    <property type="entry name" value="CRAL/TRIO N-terminal domain"/>
    <property type="match status" value="1"/>
</dbReference>
<keyword evidence="3" id="KW-1185">Reference proteome</keyword>
<name>A0AA38M847_9CUCU</name>
<dbReference type="PRINTS" id="PR00180">
    <property type="entry name" value="CRETINALDHBP"/>
</dbReference>
<dbReference type="GO" id="GO:0016020">
    <property type="term" value="C:membrane"/>
    <property type="evidence" value="ECO:0007669"/>
    <property type="project" value="TreeGrafter"/>
</dbReference>
<dbReference type="Gene3D" id="1.20.5.1200">
    <property type="entry name" value="Alpha-tocopherol transfer"/>
    <property type="match status" value="1"/>
</dbReference>
<sequence>MTNQDIDRMFDTVAKMFDSSGKALNEDVLRLQEWLETQPHLPKMLDEHALRNFMILNKCSIEIAKQKIDNYYSFRAKLPEVSYEMNPKLPYLQEYNKMAYLVDHPQLTDDMYKLTFFKVKGETVSSDYEPINFVRKLTTMIELKLRHDVMFGDIFVFDCKGFTFNVALRITPMLVYKTFVLLYDGVVSSRVKAIHLINVEPPIAKVVQMLKATIKPKIFQRIYIHSEDDVLKKVIPLNLLPTDFGGDGLSLQELEDALEAKFVENQELFDRLDEIKVDEALRPEKLKDDYTLGFHGSFKKIDID</sequence>
<dbReference type="InterPro" id="IPR036865">
    <property type="entry name" value="CRAL-TRIO_dom_sf"/>
</dbReference>
<evidence type="ECO:0000313" key="3">
    <source>
        <dbReference type="Proteomes" id="UP001168821"/>
    </source>
</evidence>
<dbReference type="PROSITE" id="PS50191">
    <property type="entry name" value="CRAL_TRIO"/>
    <property type="match status" value="1"/>
</dbReference>
<evidence type="ECO:0000313" key="2">
    <source>
        <dbReference type="EMBL" id="KAJ3647003.1"/>
    </source>
</evidence>
<dbReference type="CDD" id="cd00170">
    <property type="entry name" value="SEC14"/>
    <property type="match status" value="1"/>
</dbReference>
<dbReference type="SUPFAM" id="SSF52087">
    <property type="entry name" value="CRAL/TRIO domain"/>
    <property type="match status" value="1"/>
</dbReference>
<dbReference type="Pfam" id="PF00650">
    <property type="entry name" value="CRAL_TRIO"/>
    <property type="match status" value="1"/>
</dbReference>
<dbReference type="PANTHER" id="PTHR10174:SF222">
    <property type="entry name" value="GH10083P-RELATED"/>
    <property type="match status" value="1"/>
</dbReference>
<organism evidence="2 3">
    <name type="scientific">Zophobas morio</name>
    <dbReference type="NCBI Taxonomy" id="2755281"/>
    <lineage>
        <taxon>Eukaryota</taxon>
        <taxon>Metazoa</taxon>
        <taxon>Ecdysozoa</taxon>
        <taxon>Arthropoda</taxon>
        <taxon>Hexapoda</taxon>
        <taxon>Insecta</taxon>
        <taxon>Pterygota</taxon>
        <taxon>Neoptera</taxon>
        <taxon>Endopterygota</taxon>
        <taxon>Coleoptera</taxon>
        <taxon>Polyphaga</taxon>
        <taxon>Cucujiformia</taxon>
        <taxon>Tenebrionidae</taxon>
        <taxon>Zophobas</taxon>
    </lineage>
</organism>
<feature type="domain" description="CRAL-TRIO" evidence="1">
    <location>
        <begin position="88"/>
        <end position="252"/>
    </location>
</feature>
<evidence type="ECO:0000259" key="1">
    <source>
        <dbReference type="PROSITE" id="PS50191"/>
    </source>
</evidence>
<protein>
    <recommendedName>
        <fullName evidence="1">CRAL-TRIO domain-containing protein</fullName>
    </recommendedName>
</protein>
<dbReference type="Gene3D" id="3.40.525.10">
    <property type="entry name" value="CRAL-TRIO lipid binding domain"/>
    <property type="match status" value="1"/>
</dbReference>
<dbReference type="InterPro" id="IPR001251">
    <property type="entry name" value="CRAL-TRIO_dom"/>
</dbReference>
<dbReference type="GO" id="GO:1902936">
    <property type="term" value="F:phosphatidylinositol bisphosphate binding"/>
    <property type="evidence" value="ECO:0007669"/>
    <property type="project" value="TreeGrafter"/>
</dbReference>
<proteinExistence type="predicted"/>